<dbReference type="Proteomes" id="UP000751190">
    <property type="component" value="Unassembled WGS sequence"/>
</dbReference>
<keyword evidence="4 7" id="KW-0931">ER-Golgi transport</keyword>
<dbReference type="SUPFAM" id="SSF64356">
    <property type="entry name" value="SNARE-like"/>
    <property type="match status" value="1"/>
</dbReference>
<dbReference type="InterPro" id="IPR011012">
    <property type="entry name" value="Longin-like_dom_sf"/>
</dbReference>
<evidence type="ECO:0000256" key="1">
    <source>
        <dbReference type="ARBA" id="ARBA00004555"/>
    </source>
</evidence>
<dbReference type="OrthoDB" id="246406at2759"/>
<dbReference type="PANTHER" id="PTHR23249">
    <property type="entry name" value="TRAFFICKING PROTEIN PARTICLE COMPLEX SUBUNIT"/>
    <property type="match status" value="1"/>
</dbReference>
<sequence length="139" mass="15349">MSGGRLLSLYINNRSGGLIYQRNLSPAAAKLRDNDQLTVASMLSSLALILQELAPTSGSRPMSSLEANGFVLCSYDVPTGLKLVMLAEPGTQGLELLLKAIHALYADYALKNPFYELDMPIKCDKFDERLTRLLHDFTR</sequence>
<dbReference type="AlphaFoldDB" id="A0A8J6CCN8"/>
<dbReference type="PANTHER" id="PTHR23249:SF15">
    <property type="entry name" value="TRAFFICKING PROTEIN PARTICLE COMPLEX SUBUNIT 4"/>
    <property type="match status" value="1"/>
</dbReference>
<gene>
    <name evidence="8" type="ORF">KFE25_004644</name>
</gene>
<dbReference type="OMA" id="MPIRTEG"/>
<proteinExistence type="inferred from homology"/>
<name>A0A8J6CCN8_DIALT</name>
<dbReference type="GO" id="GO:0006888">
    <property type="term" value="P:endoplasmic reticulum to Golgi vesicle-mediated transport"/>
    <property type="evidence" value="ECO:0007669"/>
    <property type="project" value="UniProtKB-UniRule"/>
</dbReference>
<dbReference type="GO" id="GO:0005794">
    <property type="term" value="C:Golgi apparatus"/>
    <property type="evidence" value="ECO:0007669"/>
    <property type="project" value="UniProtKB-SubCell"/>
</dbReference>
<evidence type="ECO:0000256" key="2">
    <source>
        <dbReference type="ARBA" id="ARBA00022448"/>
    </source>
</evidence>
<evidence type="ECO:0000313" key="8">
    <source>
        <dbReference type="EMBL" id="KAG8462668.1"/>
    </source>
</evidence>
<keyword evidence="3 7" id="KW-0256">Endoplasmic reticulum</keyword>
<evidence type="ECO:0000256" key="6">
    <source>
        <dbReference type="ARBA" id="ARBA00038179"/>
    </source>
</evidence>
<evidence type="ECO:0000256" key="5">
    <source>
        <dbReference type="ARBA" id="ARBA00023034"/>
    </source>
</evidence>
<evidence type="ECO:0000256" key="3">
    <source>
        <dbReference type="ARBA" id="ARBA00022824"/>
    </source>
</evidence>
<evidence type="ECO:0000256" key="7">
    <source>
        <dbReference type="RuleBase" id="RU366065"/>
    </source>
</evidence>
<comment type="subcellular location">
    <subcellularLocation>
        <location evidence="7">Endoplasmic reticulum</location>
    </subcellularLocation>
    <subcellularLocation>
        <location evidence="7">Golgi apparatus</location>
        <location evidence="7">cis-Golgi network</location>
    </subcellularLocation>
    <subcellularLocation>
        <location evidence="1">Golgi apparatus</location>
    </subcellularLocation>
</comment>
<evidence type="ECO:0000313" key="9">
    <source>
        <dbReference type="Proteomes" id="UP000751190"/>
    </source>
</evidence>
<comment type="caution">
    <text evidence="8">The sequence shown here is derived from an EMBL/GenBank/DDBJ whole genome shotgun (WGS) entry which is preliminary data.</text>
</comment>
<comment type="similarity">
    <text evidence="6">Belongs to the TRAPP small subunits family. TRAPPC4 subfamily.</text>
</comment>
<reference evidence="8" key="1">
    <citation type="submission" date="2021-05" db="EMBL/GenBank/DDBJ databases">
        <title>The genome of the haptophyte Pavlova lutheri (Diacronema luteri, Pavlovales) - a model for lipid biosynthesis in eukaryotic algae.</title>
        <authorList>
            <person name="Hulatt C.J."/>
            <person name="Posewitz M.C."/>
        </authorList>
    </citation>
    <scope>NUCLEOTIDE SEQUENCE</scope>
    <source>
        <strain evidence="8">NIVA-4/92</strain>
    </source>
</reference>
<dbReference type="GO" id="GO:0030008">
    <property type="term" value="C:TRAPP complex"/>
    <property type="evidence" value="ECO:0007669"/>
    <property type="project" value="UniProtKB-UniRule"/>
</dbReference>
<protein>
    <recommendedName>
        <fullName evidence="7">Trafficking protein particle complex subunit</fullName>
    </recommendedName>
</protein>
<accession>A0A8J6CCN8</accession>
<keyword evidence="5 7" id="KW-0333">Golgi apparatus</keyword>
<dbReference type="InterPro" id="IPR007233">
    <property type="entry name" value="TRAPPC"/>
</dbReference>
<dbReference type="Gene3D" id="3.30.450.70">
    <property type="match status" value="1"/>
</dbReference>
<organism evidence="8 9">
    <name type="scientific">Diacronema lutheri</name>
    <name type="common">Unicellular marine alga</name>
    <name type="synonym">Monochrysis lutheri</name>
    <dbReference type="NCBI Taxonomy" id="2081491"/>
    <lineage>
        <taxon>Eukaryota</taxon>
        <taxon>Haptista</taxon>
        <taxon>Haptophyta</taxon>
        <taxon>Pavlovophyceae</taxon>
        <taxon>Pavlovales</taxon>
        <taxon>Pavlovaceae</taxon>
        <taxon>Diacronema</taxon>
    </lineage>
</organism>
<evidence type="ECO:0000256" key="4">
    <source>
        <dbReference type="ARBA" id="ARBA00022892"/>
    </source>
</evidence>
<comment type="subunit">
    <text evidence="7">Part of the multisubunit transport protein particle (TRAPP) complex.</text>
</comment>
<dbReference type="CDD" id="cd14856">
    <property type="entry name" value="TRAPPC4_synbindin"/>
    <property type="match status" value="1"/>
</dbReference>
<dbReference type="SMART" id="SM01399">
    <property type="entry name" value="Sybindin"/>
    <property type="match status" value="1"/>
</dbReference>
<keyword evidence="2 7" id="KW-0813">Transport</keyword>
<dbReference type="EMBL" id="JAGTXO010000019">
    <property type="protein sequence ID" value="KAG8462668.1"/>
    <property type="molecule type" value="Genomic_DNA"/>
</dbReference>
<dbReference type="GO" id="GO:0005783">
    <property type="term" value="C:endoplasmic reticulum"/>
    <property type="evidence" value="ECO:0007669"/>
    <property type="project" value="UniProtKB-SubCell"/>
</dbReference>
<keyword evidence="9" id="KW-1185">Reference proteome</keyword>
<dbReference type="Pfam" id="PF04099">
    <property type="entry name" value="Sybindin"/>
    <property type="match status" value="1"/>
</dbReference>